<dbReference type="PANTHER" id="PTHR14969">
    <property type="entry name" value="SPHINGOSINE-1-PHOSPHATE PHOSPHOHYDROLASE"/>
    <property type="match status" value="1"/>
</dbReference>
<feature type="transmembrane region" description="Helical" evidence="7">
    <location>
        <begin position="85"/>
        <end position="107"/>
    </location>
</feature>
<dbReference type="Proteomes" id="UP000002431">
    <property type="component" value="Chromosome"/>
</dbReference>
<evidence type="ECO:0000256" key="5">
    <source>
        <dbReference type="ARBA" id="ARBA00022989"/>
    </source>
</evidence>
<dbReference type="SUPFAM" id="SSF48317">
    <property type="entry name" value="Acid phosphatase/Vanadium-dependent haloperoxidase"/>
    <property type="match status" value="1"/>
</dbReference>
<comment type="subcellular location">
    <subcellularLocation>
        <location evidence="1">Cell membrane</location>
        <topology evidence="1">Multi-pass membrane protein</topology>
    </subcellularLocation>
</comment>
<gene>
    <name evidence="9" type="ordered locus">Dgeo_1125</name>
</gene>
<feature type="transmembrane region" description="Helical" evidence="7">
    <location>
        <begin position="156"/>
        <end position="176"/>
    </location>
</feature>
<dbReference type="eggNOG" id="COG0671">
    <property type="taxonomic scope" value="Bacteria"/>
</dbReference>
<keyword evidence="6 7" id="KW-0472">Membrane</keyword>
<feature type="domain" description="Phosphatidic acid phosphatase type 2/haloperoxidase" evidence="8">
    <location>
        <begin position="114"/>
        <end position="224"/>
    </location>
</feature>
<reference evidence="9" key="1">
    <citation type="submission" date="2006-04" db="EMBL/GenBank/DDBJ databases">
        <title>Complete sequence of chromosome of Deinococcus geothermalis DSM 11300.</title>
        <authorList>
            <consortium name="US DOE Joint Genome Institute"/>
            <person name="Copeland A."/>
            <person name="Lucas S."/>
            <person name="Lapidus A."/>
            <person name="Barry K."/>
            <person name="Detter J.C."/>
            <person name="Glavina del Rio T."/>
            <person name="Hammon N."/>
            <person name="Israni S."/>
            <person name="Dalin E."/>
            <person name="Tice H."/>
            <person name="Pitluck S."/>
            <person name="Brettin T."/>
            <person name="Bruce D."/>
            <person name="Han C."/>
            <person name="Tapia R."/>
            <person name="Saunders E."/>
            <person name="Gilna P."/>
            <person name="Schmutz J."/>
            <person name="Larimer F."/>
            <person name="Land M."/>
            <person name="Hauser L."/>
            <person name="Kyrpides N."/>
            <person name="Kim E."/>
            <person name="Daly M.J."/>
            <person name="Fredrickson J.K."/>
            <person name="Makarova K.S."/>
            <person name="Gaidamakova E.K."/>
            <person name="Zhai M."/>
            <person name="Richardson P."/>
        </authorList>
    </citation>
    <scope>NUCLEOTIDE SEQUENCE</scope>
    <source>
        <strain evidence="9">DSM 11300</strain>
    </source>
</reference>
<dbReference type="GO" id="GO:0016787">
    <property type="term" value="F:hydrolase activity"/>
    <property type="evidence" value="ECO:0007669"/>
    <property type="project" value="UniProtKB-KW"/>
</dbReference>
<dbReference type="Gene3D" id="1.20.144.10">
    <property type="entry name" value="Phosphatidic acid phosphatase type 2/haloperoxidase"/>
    <property type="match status" value="1"/>
</dbReference>
<proteinExistence type="predicted"/>
<protein>
    <submittedName>
        <fullName evidence="9">Phosphoesterase, PA-phosphatase related protein</fullName>
    </submittedName>
</protein>
<keyword evidence="2" id="KW-1003">Cell membrane</keyword>
<evidence type="ECO:0000313" key="9">
    <source>
        <dbReference type="EMBL" id="ABF45423.1"/>
    </source>
</evidence>
<evidence type="ECO:0000256" key="6">
    <source>
        <dbReference type="ARBA" id="ARBA00023136"/>
    </source>
</evidence>
<keyword evidence="3 7" id="KW-0812">Transmembrane</keyword>
<dbReference type="Pfam" id="PF01569">
    <property type="entry name" value="PAP2"/>
    <property type="match status" value="1"/>
</dbReference>
<dbReference type="KEGG" id="dge:Dgeo_1125"/>
<evidence type="ECO:0000256" key="4">
    <source>
        <dbReference type="ARBA" id="ARBA00022801"/>
    </source>
</evidence>
<dbReference type="EMBL" id="CP000359">
    <property type="protein sequence ID" value="ABF45423.1"/>
    <property type="molecule type" value="Genomic_DNA"/>
</dbReference>
<dbReference type="PANTHER" id="PTHR14969:SF62">
    <property type="entry name" value="DECAPRENYLPHOSPHORYL-5-PHOSPHORIBOSE PHOSPHATASE RV3807C-RELATED"/>
    <property type="match status" value="1"/>
</dbReference>
<feature type="transmembrane region" description="Helical" evidence="7">
    <location>
        <begin position="114"/>
        <end position="136"/>
    </location>
</feature>
<name>Q1IZB1_DEIGD</name>
<accession>Q1IZB1</accession>
<feature type="transmembrane region" description="Helical" evidence="7">
    <location>
        <begin position="34"/>
        <end position="52"/>
    </location>
</feature>
<keyword evidence="10" id="KW-1185">Reference proteome</keyword>
<keyword evidence="5 7" id="KW-1133">Transmembrane helix</keyword>
<evidence type="ECO:0000256" key="2">
    <source>
        <dbReference type="ARBA" id="ARBA00022475"/>
    </source>
</evidence>
<sequence>MSESFPFGVPKQAAYSEEMRRDLPNLLARHWRQLALLLLGVLVPLLLFADLADDVFREGGFAWDRTVLGWYVAHRTPELTALARALAVLGGLRVLPVVTLVSALLLARLGARAHAWFLIWAVAGATLLNALAKLMFQRPRPAELGAVLAERGFSFPSGHAMSNMAFGYALVLVFWHTRARWPVAVLGLGWALAVGASRNYLGVHYPTDVLAGFAASVAWVAGVYLILGRRWPELRRSPLGKRAVR</sequence>
<dbReference type="STRING" id="319795.Dgeo_1125"/>
<feature type="transmembrane region" description="Helical" evidence="7">
    <location>
        <begin position="209"/>
        <end position="227"/>
    </location>
</feature>
<evidence type="ECO:0000256" key="3">
    <source>
        <dbReference type="ARBA" id="ARBA00022692"/>
    </source>
</evidence>
<dbReference type="SMART" id="SM00014">
    <property type="entry name" value="acidPPc"/>
    <property type="match status" value="1"/>
</dbReference>
<evidence type="ECO:0000259" key="8">
    <source>
        <dbReference type="SMART" id="SM00014"/>
    </source>
</evidence>
<evidence type="ECO:0000256" key="7">
    <source>
        <dbReference type="SAM" id="Phobius"/>
    </source>
</evidence>
<organism evidence="9 10">
    <name type="scientific">Deinococcus geothermalis (strain DSM 11300 / CIP 105573 / AG-3a)</name>
    <dbReference type="NCBI Taxonomy" id="319795"/>
    <lineage>
        <taxon>Bacteria</taxon>
        <taxon>Thermotogati</taxon>
        <taxon>Deinococcota</taxon>
        <taxon>Deinococci</taxon>
        <taxon>Deinococcales</taxon>
        <taxon>Deinococcaceae</taxon>
        <taxon>Deinococcus</taxon>
    </lineage>
</organism>
<evidence type="ECO:0000256" key="1">
    <source>
        <dbReference type="ARBA" id="ARBA00004651"/>
    </source>
</evidence>
<dbReference type="HOGENOM" id="CLU_072573_3_0_0"/>
<evidence type="ECO:0000313" key="10">
    <source>
        <dbReference type="Proteomes" id="UP000002431"/>
    </source>
</evidence>
<dbReference type="AlphaFoldDB" id="Q1IZB1"/>
<dbReference type="GO" id="GO:0005886">
    <property type="term" value="C:plasma membrane"/>
    <property type="evidence" value="ECO:0007669"/>
    <property type="project" value="UniProtKB-SubCell"/>
</dbReference>
<keyword evidence="4" id="KW-0378">Hydrolase</keyword>
<dbReference type="InterPro" id="IPR000326">
    <property type="entry name" value="PAP2/HPO"/>
</dbReference>
<dbReference type="InterPro" id="IPR036938">
    <property type="entry name" value="PAP2/HPO_sf"/>
</dbReference>
<dbReference type="CDD" id="cd03392">
    <property type="entry name" value="PAP2_like_2"/>
    <property type="match status" value="1"/>
</dbReference>
<feature type="transmembrane region" description="Helical" evidence="7">
    <location>
        <begin position="183"/>
        <end position="203"/>
    </location>
</feature>